<organism evidence="1">
    <name type="scientific">uncultured Sulfurovum sp</name>
    <dbReference type="NCBI Taxonomy" id="269237"/>
    <lineage>
        <taxon>Bacteria</taxon>
        <taxon>Pseudomonadati</taxon>
        <taxon>Campylobacterota</taxon>
        <taxon>Epsilonproteobacteria</taxon>
        <taxon>Campylobacterales</taxon>
        <taxon>Sulfurovaceae</taxon>
        <taxon>Sulfurovum</taxon>
        <taxon>environmental samples</taxon>
    </lineage>
</organism>
<evidence type="ECO:0000313" key="1">
    <source>
        <dbReference type="EMBL" id="CAA6823993.1"/>
    </source>
</evidence>
<proteinExistence type="predicted"/>
<protein>
    <submittedName>
        <fullName evidence="1">Uncharacterized protein</fullName>
    </submittedName>
</protein>
<dbReference type="EMBL" id="CACVAR010000363">
    <property type="protein sequence ID" value="CAA6823993.1"/>
    <property type="molecule type" value="Genomic_DNA"/>
</dbReference>
<name>A0A6S6U5E0_9BACT</name>
<sequence length="62" mass="7001">MIKDILDGAKEVVLELSAGMTESCKEISRKSNTLFADIEVKLMGTYEEIEAYEKAKEKETDK</sequence>
<dbReference type="AlphaFoldDB" id="A0A6S6U5E0"/>
<accession>A0A6S6U5E0</accession>
<gene>
    <name evidence="1" type="ORF">HELGO_WM23989</name>
</gene>
<reference evidence="1" key="1">
    <citation type="submission" date="2020-01" db="EMBL/GenBank/DDBJ databases">
        <authorList>
            <person name="Meier V. D."/>
            <person name="Meier V D."/>
        </authorList>
    </citation>
    <scope>NUCLEOTIDE SEQUENCE</scope>
    <source>
        <strain evidence="1">HLG_WM_MAG_03</strain>
    </source>
</reference>